<reference evidence="2 3" key="1">
    <citation type="submission" date="2024-05" db="EMBL/GenBank/DDBJ databases">
        <title>Genome sequencing and assembly of Indian major carp, Cirrhinus mrigala (Hamilton, 1822).</title>
        <authorList>
            <person name="Mohindra V."/>
            <person name="Chowdhury L.M."/>
            <person name="Lal K."/>
            <person name="Jena J.K."/>
        </authorList>
    </citation>
    <scope>NUCLEOTIDE SEQUENCE [LARGE SCALE GENOMIC DNA]</scope>
    <source>
        <strain evidence="2">CM1030</strain>
        <tissue evidence="2">Blood</tissue>
    </source>
</reference>
<evidence type="ECO:0000313" key="2">
    <source>
        <dbReference type="EMBL" id="KAL0152529.1"/>
    </source>
</evidence>
<name>A0ABD0MU27_CIRMR</name>
<gene>
    <name evidence="2" type="ORF">M9458_052252</name>
</gene>
<feature type="region of interest" description="Disordered" evidence="1">
    <location>
        <begin position="1"/>
        <end position="23"/>
    </location>
</feature>
<feature type="non-terminal residue" evidence="2">
    <location>
        <position position="72"/>
    </location>
</feature>
<proteinExistence type="predicted"/>
<accession>A0ABD0MU27</accession>
<organism evidence="2 3">
    <name type="scientific">Cirrhinus mrigala</name>
    <name type="common">Mrigala</name>
    <dbReference type="NCBI Taxonomy" id="683832"/>
    <lineage>
        <taxon>Eukaryota</taxon>
        <taxon>Metazoa</taxon>
        <taxon>Chordata</taxon>
        <taxon>Craniata</taxon>
        <taxon>Vertebrata</taxon>
        <taxon>Euteleostomi</taxon>
        <taxon>Actinopterygii</taxon>
        <taxon>Neopterygii</taxon>
        <taxon>Teleostei</taxon>
        <taxon>Ostariophysi</taxon>
        <taxon>Cypriniformes</taxon>
        <taxon>Cyprinidae</taxon>
        <taxon>Labeoninae</taxon>
        <taxon>Labeonini</taxon>
        <taxon>Cirrhinus</taxon>
    </lineage>
</organism>
<dbReference type="Proteomes" id="UP001529510">
    <property type="component" value="Unassembled WGS sequence"/>
</dbReference>
<protein>
    <submittedName>
        <fullName evidence="2">Uncharacterized protein</fullName>
    </submittedName>
</protein>
<sequence length="72" mass="7505">MIQITPAASTTAATPTSLGATSSPTFIPATPIPIGQRVEMIACLCFVNTLALHRSTIALQRCSGRKGKYSPS</sequence>
<comment type="caution">
    <text evidence="2">The sequence shown here is derived from an EMBL/GenBank/DDBJ whole genome shotgun (WGS) entry which is preliminary data.</text>
</comment>
<dbReference type="EMBL" id="JAMKFB020000189">
    <property type="protein sequence ID" value="KAL0152529.1"/>
    <property type="molecule type" value="Genomic_DNA"/>
</dbReference>
<evidence type="ECO:0000256" key="1">
    <source>
        <dbReference type="SAM" id="MobiDB-lite"/>
    </source>
</evidence>
<dbReference type="AlphaFoldDB" id="A0ABD0MU27"/>
<keyword evidence="3" id="KW-1185">Reference proteome</keyword>
<evidence type="ECO:0000313" key="3">
    <source>
        <dbReference type="Proteomes" id="UP001529510"/>
    </source>
</evidence>